<name>A0ABU1N552_9CAUL</name>
<protein>
    <submittedName>
        <fullName evidence="1">Uncharacterized protein</fullName>
    </submittedName>
</protein>
<evidence type="ECO:0000313" key="1">
    <source>
        <dbReference type="EMBL" id="MDR6533562.1"/>
    </source>
</evidence>
<reference evidence="1 2" key="1">
    <citation type="submission" date="2023-07" db="EMBL/GenBank/DDBJ databases">
        <title>Sorghum-associated microbial communities from plants grown in Nebraska, USA.</title>
        <authorList>
            <person name="Schachtman D."/>
        </authorList>
    </citation>
    <scope>NUCLEOTIDE SEQUENCE [LARGE SCALE GENOMIC DNA]</scope>
    <source>
        <strain evidence="1 2">DS2154</strain>
    </source>
</reference>
<organism evidence="1 2">
    <name type="scientific">Caulobacter rhizosphaerae</name>
    <dbReference type="NCBI Taxonomy" id="2010972"/>
    <lineage>
        <taxon>Bacteria</taxon>
        <taxon>Pseudomonadati</taxon>
        <taxon>Pseudomonadota</taxon>
        <taxon>Alphaproteobacteria</taxon>
        <taxon>Caulobacterales</taxon>
        <taxon>Caulobacteraceae</taxon>
        <taxon>Caulobacter</taxon>
    </lineage>
</organism>
<gene>
    <name evidence="1" type="ORF">J2800_004328</name>
</gene>
<dbReference type="RefSeq" id="WP_310034464.1">
    <property type="nucleotide sequence ID" value="NZ_JAVDRL010000013.1"/>
</dbReference>
<comment type="caution">
    <text evidence="1">The sequence shown here is derived from an EMBL/GenBank/DDBJ whole genome shotgun (WGS) entry which is preliminary data.</text>
</comment>
<proteinExistence type="predicted"/>
<dbReference type="EMBL" id="JAVDRL010000013">
    <property type="protein sequence ID" value="MDR6533562.1"/>
    <property type="molecule type" value="Genomic_DNA"/>
</dbReference>
<sequence>MKTVLLATFQVLFLLVIASPVLWALVIKPLLIVAVSPRSDVLRIKRDYEGRGRRVLNAIRRGTIWGSRSMPSYRRYDIEVLRHDGQVETFKVGVQFTLLSDPDLREEDQARRRAFFQGSASYFGPEG</sequence>
<accession>A0ABU1N552</accession>
<keyword evidence="2" id="KW-1185">Reference proteome</keyword>
<evidence type="ECO:0000313" key="2">
    <source>
        <dbReference type="Proteomes" id="UP001262754"/>
    </source>
</evidence>
<dbReference type="Proteomes" id="UP001262754">
    <property type="component" value="Unassembled WGS sequence"/>
</dbReference>